<dbReference type="SUPFAM" id="SSF55874">
    <property type="entry name" value="ATPase domain of HSP90 chaperone/DNA topoisomerase II/histidine kinase"/>
    <property type="match status" value="1"/>
</dbReference>
<dbReference type="SMART" id="SM00853">
    <property type="entry name" value="MutL_C"/>
    <property type="match status" value="1"/>
</dbReference>
<dbReference type="InterPro" id="IPR003960">
    <property type="entry name" value="ATPase_AAA_CS"/>
</dbReference>
<dbReference type="GO" id="GO:0140664">
    <property type="term" value="F:ATP-dependent DNA damage sensor activity"/>
    <property type="evidence" value="ECO:0007669"/>
    <property type="project" value="InterPro"/>
</dbReference>
<dbReference type="Pfam" id="PF13589">
    <property type="entry name" value="HATPase_c_3"/>
    <property type="match status" value="1"/>
</dbReference>
<dbReference type="CDD" id="cd16926">
    <property type="entry name" value="HATPase_MutL-MLH-PMS-like"/>
    <property type="match status" value="1"/>
</dbReference>
<feature type="domain" description="DNA mismatch repair protein S5" evidence="6">
    <location>
        <begin position="1497"/>
        <end position="1617"/>
    </location>
</feature>
<dbReference type="SMART" id="SM00382">
    <property type="entry name" value="AAA"/>
    <property type="match status" value="1"/>
</dbReference>
<dbReference type="GO" id="GO:0005524">
    <property type="term" value="F:ATP binding"/>
    <property type="evidence" value="ECO:0007669"/>
    <property type="project" value="InterPro"/>
</dbReference>
<proteinExistence type="inferred from homology"/>
<feature type="compositionally biased region" description="Basic and acidic residues" evidence="3">
    <location>
        <begin position="1836"/>
        <end position="1849"/>
    </location>
</feature>
<feature type="compositionally biased region" description="Low complexity" evidence="3">
    <location>
        <begin position="70"/>
        <end position="86"/>
    </location>
</feature>
<evidence type="ECO:0008006" key="9">
    <source>
        <dbReference type="Google" id="ProtNLM"/>
    </source>
</evidence>
<feature type="region of interest" description="Disordered" evidence="3">
    <location>
        <begin position="1"/>
        <end position="91"/>
    </location>
</feature>
<dbReference type="GO" id="GO:0030983">
    <property type="term" value="F:mismatched DNA binding"/>
    <property type="evidence" value="ECO:0007669"/>
    <property type="project" value="InterPro"/>
</dbReference>
<dbReference type="Pfam" id="PF08676">
    <property type="entry name" value="MutL_C"/>
    <property type="match status" value="1"/>
</dbReference>
<dbReference type="InterPro" id="IPR003593">
    <property type="entry name" value="AAA+_ATPase"/>
</dbReference>
<evidence type="ECO:0000259" key="4">
    <source>
        <dbReference type="SMART" id="SM00382"/>
    </source>
</evidence>
<dbReference type="GO" id="GO:0006298">
    <property type="term" value="P:mismatch repair"/>
    <property type="evidence" value="ECO:0007669"/>
    <property type="project" value="InterPro"/>
</dbReference>
<dbReference type="CDD" id="cd19520">
    <property type="entry name" value="RecA-like_ATAD1"/>
    <property type="match status" value="1"/>
</dbReference>
<dbReference type="FunFam" id="3.30.565.10:FF:000014">
    <property type="entry name" value="Mismatch repair endonuclease pms1, putative"/>
    <property type="match status" value="1"/>
</dbReference>
<protein>
    <recommendedName>
        <fullName evidence="9">AAA+ ATPase domain-containing protein</fullName>
    </recommendedName>
</protein>
<dbReference type="InterPro" id="IPR042121">
    <property type="entry name" value="MutL_C_regsub"/>
</dbReference>
<dbReference type="InterPro" id="IPR002099">
    <property type="entry name" value="MutL/Mlh/PMS"/>
</dbReference>
<dbReference type="InterPro" id="IPR008984">
    <property type="entry name" value="SMAD_FHA_dom_sf"/>
</dbReference>
<comment type="similarity">
    <text evidence="1">Belongs to the DNA mismatch repair MutL/HexB family.</text>
</comment>
<reference evidence="7" key="1">
    <citation type="submission" date="2021-01" db="EMBL/GenBank/DDBJ databases">
        <authorList>
            <person name="Bezrukov I."/>
        </authorList>
    </citation>
    <scope>NUCLEOTIDE SEQUENCE</scope>
</reference>
<dbReference type="EMBL" id="LR999456">
    <property type="protein sequence ID" value="CAE6140347.1"/>
    <property type="molecule type" value="Genomic_DNA"/>
</dbReference>
<dbReference type="FunFam" id="3.30.1370.100:FF:000001">
    <property type="entry name" value="Mismatch repair endonuclease pms1, putative"/>
    <property type="match status" value="1"/>
</dbReference>
<keyword evidence="2" id="KW-0227">DNA damage</keyword>
<dbReference type="InterPro" id="IPR013507">
    <property type="entry name" value="DNA_mismatch_S5_2-like"/>
</dbReference>
<dbReference type="InterPro" id="IPR041569">
    <property type="entry name" value="AAA_lid_3"/>
</dbReference>
<dbReference type="InterPro" id="IPR014790">
    <property type="entry name" value="MutL_C"/>
</dbReference>
<evidence type="ECO:0000313" key="7">
    <source>
        <dbReference type="EMBL" id="CAE6140347.1"/>
    </source>
</evidence>
<feature type="domain" description="MutL C-terminal dimerisation" evidence="5">
    <location>
        <begin position="1978"/>
        <end position="2135"/>
    </location>
</feature>
<accession>A0A8S2ALM6</accession>
<dbReference type="InterPro" id="IPR020568">
    <property type="entry name" value="Ribosomal_Su5_D2-typ_SF"/>
</dbReference>
<dbReference type="PROSITE" id="PS00058">
    <property type="entry name" value="DNA_MISMATCH_REPAIR_1"/>
    <property type="match status" value="1"/>
</dbReference>
<dbReference type="PROSITE" id="PS00674">
    <property type="entry name" value="AAA"/>
    <property type="match status" value="1"/>
</dbReference>
<dbReference type="SUPFAM" id="SSF54211">
    <property type="entry name" value="Ribosomal protein S5 domain 2-like"/>
    <property type="match status" value="1"/>
</dbReference>
<dbReference type="NCBIfam" id="TIGR00585">
    <property type="entry name" value="mutl"/>
    <property type="match status" value="1"/>
</dbReference>
<evidence type="ECO:0000256" key="2">
    <source>
        <dbReference type="ARBA" id="ARBA00022763"/>
    </source>
</evidence>
<dbReference type="InterPro" id="IPR056653">
    <property type="entry name" value="DUF7751"/>
</dbReference>
<dbReference type="Pfam" id="PF17862">
    <property type="entry name" value="AAA_lid_3"/>
    <property type="match status" value="1"/>
</dbReference>
<dbReference type="Proteomes" id="UP000682877">
    <property type="component" value="Chromosome 6"/>
</dbReference>
<feature type="domain" description="AAA+ ATPase" evidence="4">
    <location>
        <begin position="995"/>
        <end position="1132"/>
    </location>
</feature>
<sequence>MVETRRSSSASKRFCASSSSPEASSSQRPNKRSKVKIDAAASALEPAAAAEPAGSSSASEVPIENQGPASDPGSESGEPELGSSDPQAMDADKPVVTTDVPVMENSPETDANPEVEVLATPTVAGEVMADAEKSKAAKKRALKAPWAKLLSQYSETPHRIMRGPVFTVGRKGCDLSIRDQTMPSTLCELKQSENGGPSVASLEIIGNGVIVQVNGKCYQKSTCVHLRGGDELIFSIAAKHSYIFQPLKDENLAAPDRASSLSICEARGAPLKGVHVETRAGDSSAVDGASILASLSKYRNLHLLPPIAKAAKRQQNPAVPVVPSSFNDYISDTDMNDADSNNDHAAVASVEKTAAASTSCTANENLNVDGSGLDPFQEADGGNVPGPGYEIRPIVHLLGESSSFDIRGSISKLLDERREVREFLREFDLSSTISTRRQALKDSLRGGVLNAQNIEISFENFPYYLSAATKGVLMTSMFVHMNGGSKYANFATDLTTACPRVLLSGPSGSEIYQEMLVKALAKNFGAKLMIVDSLLLPGGSPAREAESSKEGSRRERLSMLAKRAVQAAQVLQHKKPTSSVDADITGGSTLSSQALPKQEVSTATSKSYTFKAGDRVKFVGPSASAISSLQGPLRGPAVGFQGKVLLAFEDNCASKIGIRFDRSVQDGNDLGGLCEVDHGFFCAASSLRLEGSSSDDADKLAVNEIFEVAYSESEGGSLILFLKDIEKSLVGNSDVYATLKSKLETLPENIVVMASQTQLDSRKEKSHPGGFLFTKFGGNQTALLDLAFPDNFGKLHDRSKETPKSMKQITRLFPNKVPIQLPQDEALLSDWKEKLDRDTEILKVQANITSILAVLAKNRLDCPDLGTLCIKDQTLPSESVEKVVGWAFGHHLMICKEPIVKDNKLVISAESITYGLQMLHDLQNENKSLKKSLKDVVTENEFEKKLLSDVIPPSDIGVSFDDIGALENVKETLKELVMLPLQRPELFGKGQLTKPTKGILLFGPPGTGKTMLAKAVATEAGANFINISMSSITSKWFGEGEKYVKAVFSLASKIAPSVIFVDEVDSMLGRRENPGEHEAMRKMKNEFMINWDGLRTKDRERVLVLAATNRPFDLDEAVIRRLPRRLMVNLPDATNRSKILSVILAKEEIAPDVDLEAIANMTDGYSGSDLKNLCVTAAHLPIREILEKEKKEKTVAQAENRPTPPLYSCTDVRPLTMNDFKAAHDQVCASVSSDSSNMNELQQWNELYGEGGSRKKTSLSYFMILKMQGDSSPSPSPTTTSSPLIRPINRNVIHRICSGQVILDLSSAVKELVENSLDAGATSIEINLRDYGEDYFQVIDNGCGISPTNFKVLALKHHTSKLEDFTDLLNLTTYGFRGEALSSLCALGNLTVETRSKNEPVATLLTFDHSGLLTAEKKTARQIGTTVTVRKLFSNLPVRSKEFKRNIRKEYGKLVSLLNAYALIAKGVRFVCSNTTGKNPKSVVLNTQGRGSLKDNIITVFGMNTFTSLLPVRICISEDCRVEGFLSKPGQGTGRNLADRQYFFINGRPVDMPKVSKLVNELYKDTSSRKYPVAILDFVVPGGACDLNVTPDKRKVFFSDETSVIGSLREGLNEIYSSSNASYIVNRFEENSEQPDKAGVSSFQEKSFLLSKEIVLDVGSKTIQGETIEKENPSSREAEIDNSSPMEKFKFDIKARGTKKGEGSLSVHDVPLTVTHLDKTTSKGLPHLNVTEKVTDASKDLSSRSSFAQSNLNTFVTMGKRKHENISTILSEVPVLRNQTSSYRVEKSKFEVRALASRCLMEGDQVDGVDISKEDMTPNEMDSELGNRTPGTQTDNAERHEREHEKPICFEEPPSDNTLTKGDVERISEDNPGCSQPLRSVATVLDSPAQSTGPKMFSTLEFSFQNLRTRRLERLSRLQSTGYVSKCMNTPQPKKCFAAATLELSQPDDEERKARALAAATSELERLFRKEDFRRMQVLGQFNLGFIIAKLERDLFIVDQHAADEKFNFEHLARSTVLNQQPLLQPLNLELSPEEEVTVLMHMDIIRENGFLLEENPSAPPGKHFRLRAVPYSKNITFGVEDLKDLISTLGDNHGECSVVSSYKTSKTDSICPSRVRAMLASRACRSSVMIGDPLRKNEMQKIVEHLADLESPWNCPHGRPTMRHLVDLTTLLTLPDDDNDDDDATISLA</sequence>
<dbReference type="Gene3D" id="3.30.1370.100">
    <property type="entry name" value="MutL, C-terminal domain, regulatory subdomain"/>
    <property type="match status" value="1"/>
</dbReference>
<dbReference type="SMART" id="SM01340">
    <property type="entry name" value="DNA_mis_repair"/>
    <property type="match status" value="1"/>
</dbReference>
<dbReference type="InterPro" id="IPR036890">
    <property type="entry name" value="HATPase_C_sf"/>
</dbReference>
<dbReference type="Pfam" id="PF01119">
    <property type="entry name" value="DNA_mis_repair"/>
    <property type="match status" value="1"/>
</dbReference>
<dbReference type="PANTHER" id="PTHR10073:SF52">
    <property type="entry name" value="MISMATCH REPAIR ENDONUCLEASE PMS2"/>
    <property type="match status" value="1"/>
</dbReference>
<name>A0A8S2ALM6_ARAAE</name>
<feature type="region of interest" description="Disordered" evidence="3">
    <location>
        <begin position="1810"/>
        <end position="1858"/>
    </location>
</feature>
<dbReference type="InterPro" id="IPR014762">
    <property type="entry name" value="DNA_mismatch_repair_CS"/>
</dbReference>
<dbReference type="Gene3D" id="3.30.565.10">
    <property type="entry name" value="Histidine kinase-like ATPase, C-terminal domain"/>
    <property type="match status" value="1"/>
</dbReference>
<dbReference type="FunFam" id="3.40.50.300:FF:000416">
    <property type="entry name" value="p-loop nucleoside triphosphate hydrolase superfamily protein"/>
    <property type="match status" value="1"/>
</dbReference>
<evidence type="ECO:0000256" key="1">
    <source>
        <dbReference type="ARBA" id="ARBA00006082"/>
    </source>
</evidence>
<dbReference type="Gene3D" id="3.30.1540.20">
    <property type="entry name" value="MutL, C-terminal domain, dimerisation subdomain"/>
    <property type="match status" value="1"/>
</dbReference>
<dbReference type="Gene3D" id="1.10.8.60">
    <property type="match status" value="1"/>
</dbReference>
<dbReference type="InterPro" id="IPR027417">
    <property type="entry name" value="P-loop_NTPase"/>
</dbReference>
<dbReference type="SUPFAM" id="SSF49879">
    <property type="entry name" value="SMAD/FHA domain"/>
    <property type="match status" value="1"/>
</dbReference>
<evidence type="ECO:0000313" key="8">
    <source>
        <dbReference type="Proteomes" id="UP000682877"/>
    </source>
</evidence>
<dbReference type="InterPro" id="IPR042120">
    <property type="entry name" value="MutL_C_dimsub"/>
</dbReference>
<dbReference type="InterPro" id="IPR003959">
    <property type="entry name" value="ATPase_AAA_core"/>
</dbReference>
<dbReference type="GO" id="GO:0016887">
    <property type="term" value="F:ATP hydrolysis activity"/>
    <property type="evidence" value="ECO:0007669"/>
    <property type="project" value="InterPro"/>
</dbReference>
<dbReference type="Pfam" id="PF00004">
    <property type="entry name" value="AAA"/>
    <property type="match status" value="1"/>
</dbReference>
<organism evidence="7 8">
    <name type="scientific">Arabidopsis arenosa</name>
    <name type="common">Sand rock-cress</name>
    <name type="synonym">Cardaminopsis arenosa</name>
    <dbReference type="NCBI Taxonomy" id="38785"/>
    <lineage>
        <taxon>Eukaryota</taxon>
        <taxon>Viridiplantae</taxon>
        <taxon>Streptophyta</taxon>
        <taxon>Embryophyta</taxon>
        <taxon>Tracheophyta</taxon>
        <taxon>Spermatophyta</taxon>
        <taxon>Magnoliopsida</taxon>
        <taxon>eudicotyledons</taxon>
        <taxon>Gunneridae</taxon>
        <taxon>Pentapetalae</taxon>
        <taxon>rosids</taxon>
        <taxon>malvids</taxon>
        <taxon>Brassicales</taxon>
        <taxon>Brassicaceae</taxon>
        <taxon>Camelineae</taxon>
        <taxon>Arabidopsis</taxon>
    </lineage>
</organism>
<evidence type="ECO:0000259" key="6">
    <source>
        <dbReference type="SMART" id="SM01340"/>
    </source>
</evidence>
<gene>
    <name evidence="7" type="ORF">AARE701A_LOCUS17033</name>
</gene>
<dbReference type="InterPro" id="IPR037198">
    <property type="entry name" value="MutL_C_sf"/>
</dbReference>
<feature type="compositionally biased region" description="Low complexity" evidence="3">
    <location>
        <begin position="7"/>
        <end position="26"/>
    </location>
</feature>
<dbReference type="PANTHER" id="PTHR10073">
    <property type="entry name" value="DNA MISMATCH REPAIR PROTEIN MLH, PMS, MUTL"/>
    <property type="match status" value="1"/>
</dbReference>
<dbReference type="CDD" id="cd03484">
    <property type="entry name" value="MutL_Trans_hPMS_2_like"/>
    <property type="match status" value="1"/>
</dbReference>
<dbReference type="FunFam" id="3.30.230.10:FF:000054">
    <property type="entry name" value="DNA mismatch repair protein PMS1"/>
    <property type="match status" value="1"/>
</dbReference>
<evidence type="ECO:0000256" key="3">
    <source>
        <dbReference type="SAM" id="MobiDB-lite"/>
    </source>
</evidence>
<dbReference type="Gene3D" id="3.30.230.10">
    <property type="match status" value="1"/>
</dbReference>
<dbReference type="Gene3D" id="3.40.50.300">
    <property type="entry name" value="P-loop containing nucleotide triphosphate hydrolases"/>
    <property type="match status" value="1"/>
</dbReference>
<feature type="compositionally biased region" description="Low complexity" evidence="3">
    <location>
        <begin position="39"/>
        <end position="60"/>
    </location>
</feature>
<dbReference type="InterPro" id="IPR014721">
    <property type="entry name" value="Ribsml_uS5_D2-typ_fold_subgr"/>
</dbReference>
<dbReference type="SUPFAM" id="SSF52540">
    <property type="entry name" value="P-loop containing nucleoside triphosphate hydrolases"/>
    <property type="match status" value="1"/>
</dbReference>
<keyword evidence="8" id="KW-1185">Reference proteome</keyword>
<dbReference type="GO" id="GO:0032389">
    <property type="term" value="C:MutLalpha complex"/>
    <property type="evidence" value="ECO:0007669"/>
    <property type="project" value="TreeGrafter"/>
</dbReference>
<dbReference type="SUPFAM" id="SSF118116">
    <property type="entry name" value="DNA mismatch repair protein MutL"/>
    <property type="match status" value="1"/>
</dbReference>
<dbReference type="InterPro" id="IPR038973">
    <property type="entry name" value="MutL/Mlh/Pms-like"/>
</dbReference>
<dbReference type="Pfam" id="PF24933">
    <property type="entry name" value="DUF7751"/>
    <property type="match status" value="1"/>
</dbReference>
<evidence type="ECO:0000259" key="5">
    <source>
        <dbReference type="SMART" id="SM00853"/>
    </source>
</evidence>